<dbReference type="Pfam" id="PF02259">
    <property type="entry name" value="FAT"/>
    <property type="match status" value="1"/>
</dbReference>
<dbReference type="CDD" id="cd05169">
    <property type="entry name" value="PIKKc_TOR"/>
    <property type="match status" value="1"/>
</dbReference>
<dbReference type="PANTHER" id="PTHR11139">
    <property type="entry name" value="ATAXIA TELANGIECTASIA MUTATED ATM -RELATED"/>
    <property type="match status" value="1"/>
</dbReference>
<name>A2E6E9_TRIV3</name>
<dbReference type="GO" id="GO:0005634">
    <property type="term" value="C:nucleus"/>
    <property type="evidence" value="ECO:0000318"/>
    <property type="project" value="GO_Central"/>
</dbReference>
<evidence type="ECO:0000256" key="3">
    <source>
        <dbReference type="ARBA" id="ARBA00022741"/>
    </source>
</evidence>
<dbReference type="EC" id="2.7.11.1" evidence="1"/>
<dbReference type="Pfam" id="PF00454">
    <property type="entry name" value="PI3_PI4_kinase"/>
    <property type="match status" value="1"/>
</dbReference>
<dbReference type="KEGG" id="tva:4769720"/>
<dbReference type="Pfam" id="PF02260">
    <property type="entry name" value="FATC"/>
    <property type="match status" value="1"/>
</dbReference>
<dbReference type="FunFam" id="3.30.1010.10:FF:000025">
    <property type="entry name" value="PIKK family atypical protein kinase"/>
    <property type="match status" value="1"/>
</dbReference>
<dbReference type="GO" id="GO:0031929">
    <property type="term" value="P:TOR signaling"/>
    <property type="evidence" value="ECO:0000318"/>
    <property type="project" value="GO_Central"/>
</dbReference>
<dbReference type="RefSeq" id="XP_001323985.1">
    <property type="nucleotide sequence ID" value="XM_001323950.1"/>
</dbReference>
<evidence type="ECO:0000259" key="6">
    <source>
        <dbReference type="PROSITE" id="PS50290"/>
    </source>
</evidence>
<evidence type="ECO:0000259" key="8">
    <source>
        <dbReference type="PROSITE" id="PS51190"/>
    </source>
</evidence>
<reference evidence="9" key="1">
    <citation type="submission" date="2006-10" db="EMBL/GenBank/DDBJ databases">
        <authorList>
            <person name="Amadeo P."/>
            <person name="Zhao Q."/>
            <person name="Wortman J."/>
            <person name="Fraser-Liggett C."/>
            <person name="Carlton J."/>
        </authorList>
    </citation>
    <scope>NUCLEOTIDE SEQUENCE</scope>
    <source>
        <strain evidence="9">G3</strain>
    </source>
</reference>
<keyword evidence="3" id="KW-0547">Nucleotide-binding</keyword>
<sequence>MLKSWEIKLDLSQDVDSKKMYKEWKIQRKNYIRPIGQYLLTLSETDLVKWYDTIDETIHDRIKSDQHLLALLHISLLHYFSRSVERIRKHIPYIEQLFESKNRITIMCATKVVVYIAIDSHECMEFLRKICDNTCKLIVTQATQFAAIYILKSCGKYILPNVFEETSNFIDIIQSCLVSDDIELQLIAAKTLKYHFKYQITLDSQDEVLKSEQFFKECIQNINPINTNMFGTMTILKYMLQLYHDPKQAILILQKVNLFPFIKEEKLSYKWFDLLLTLVKDKSLLIVITPVSGPEIIKSLFNSCKKFHTVKIWRYTNDFLRNLVPSVINPYMCQCYLHDLLKETKNPAIASKIYDALTILLDKYELKISSQFFLNYEPSISYLNVLSRNPVLVSELKKTLLNYFHIGIQERATVEQTKVSISILNLYGRNLFENLNAVYDDIQKLVNSQNSEIRTLVSSILPFFTDKRALEDCQYLALFDNNPNVRKSAVDQLINFPGAEFCEMIPQVLTDPSYEVKRSAIKVISQLAPKNPMIYYVPITSFVQQNMLSMTTTPDPTVSHDISTLLPHIAKHLLPFCPAFIPQIMKVCYKFLNRRRNKTTKSAKLISVLQRDMSQYGSEILTELEPFDQFSTNLNLVYNIHNKDIIDERDANLFDTLLCLSDRIKPFILDLIAIYKDIFTSQRNDRVYAAALLSLIDIVNKFDDSAYITQKEPEFATILINLLKQKPSENVAMLILKLLSSFGITDYPQDNSQVETNEFDFKSKSYYTDSVMTSLLKLLREKQKCVFQAVNSIFVHDPDNAVNYLDPVIDSFYIMIQTLKTKEKSEYFKYLEVISHHCGIKIKNYAEQISQMIKDNIDCDEALRVGCVLSSNLKTEFTPYVNPLYHLCLARFNKKCQITKDLTDFLSFCVVFQNQPISFLITSCETILQTNISSDVCNLIVDKLTMIVQLTDTTFETTRIARICELLLKKGCNAMELLYSLVVFSDLSFDYLKFIVPEEDIGFLALKDYLECNSLSDKKNCPSKNSFLSIKTATFNVEKPSFVPQKEQKSQKNYVFDTFQLNNGNNEKWLDDLCRAVITESPIPVINACYETATQFNEFKLEIFPIAFLSCWVKSSQIHKEKFSNLMSSIFKSKHPDQIFLNLAETLIRASYGFNVSELDLANASTSPLQSLRFLSKYYQENTNDKKALEMLLGIFTKLGRIDSCRGILKNVELPNAGNWSLTLGEWDKALEIFEKSDKNLPERLMCYSRLERWEDIYKLNDEFQDMNETERSNTALFFAWAALKQNDYNNISLFMNYLEEEKSLDVFLFTIFYYTQTGMFEYARNKIEEAMKYLVSDCTVYNSMNANQAKTNLMYSCLFTELGEVIDYKEGKVNNISQRWERRLNNISGDSYSWMRLAEIRSMIINPTNNTRTYLKLISVLAKDRKWHLLDNFQSIVYQLLDNPSVICSYVKILWLRGKTSEAIDVVKLYNDIFRAKNDEEIANSYNNTPDYVRAKMAQIYQIEQSEKGFIQLNQILKKPTDKEKARMLRMEASYRASDVFHDNIDIAIKLFIESSKLNADDYRTWSRWAYACTKSIENDKEGLYVKMAVDGFLKASFLSKENSLEYICQLFSLYFRYGNNFKEFHSKIQNLNPQTIEKIIPQIVCQISHPDPTVRSVVHNILTNFSRLYFQALVFPLQLIAKDDENSQKTEIAKNLLEKLSEKHSKLAEEANLFASTLSKCAVTYYDIFLQKLDEAHSYEINCEREKAIEVIKSLSQYQNPKIQLYQMQFNQLKSNLQSCLQAANSNNKSDERNDQMWVQIKRFHDEIRLKLKSFDTIQIEKVSEQLAAKRNFLLTVPGTYQTTDSGTTINYIEPILTVLGTQQHPAITNFVGNDSLRWKFLLKGNEDLRLDQRIMQFFVLINSLIPSNKLTQKMNISILNYTITPLATNAGLISWVMGADTMHQLINDHRKSTKVHQVSVENEILINNVGDCMQTMNSLQRIEWWPVVTNQCPATDLRDIFWMKSQNPVNWIKTVDTFVLSIALMSLAGYVVGLGDRHPSNIMIRRNSGHVVHIDLGDSFEVTQKRTKLPEKVPFRLTRMIVNALGVSKTEGNFRKACENIMYMLRYNKPSIFAQLEIFVHEPIFASRAVQGDGNSIMKRVSMKLNGLDPELVPGEPVTEELSVEEQTRRLIAIAADPMRYVTHYDGWCPYW</sequence>
<keyword evidence="10" id="KW-1185">Reference proteome</keyword>
<dbReference type="InterPro" id="IPR018936">
    <property type="entry name" value="PI3/4_kinase_CS"/>
</dbReference>
<dbReference type="SUPFAM" id="SSF48371">
    <property type="entry name" value="ARM repeat"/>
    <property type="match status" value="2"/>
</dbReference>
<dbReference type="GO" id="GO:0016242">
    <property type="term" value="P:negative regulation of macroautophagy"/>
    <property type="evidence" value="ECO:0000318"/>
    <property type="project" value="GO_Central"/>
</dbReference>
<dbReference type="InterPro" id="IPR016024">
    <property type="entry name" value="ARM-type_fold"/>
</dbReference>
<dbReference type="STRING" id="5722.A2E6E9"/>
<dbReference type="PROSITE" id="PS51189">
    <property type="entry name" value="FAT"/>
    <property type="match status" value="1"/>
</dbReference>
<proteinExistence type="predicted"/>
<evidence type="ECO:0000313" key="9">
    <source>
        <dbReference type="EMBL" id="EAY11762.1"/>
    </source>
</evidence>
<evidence type="ECO:0000256" key="2">
    <source>
        <dbReference type="ARBA" id="ARBA00022679"/>
    </source>
</evidence>
<dbReference type="SMART" id="SM01343">
    <property type="entry name" value="FATC"/>
    <property type="match status" value="1"/>
</dbReference>
<dbReference type="GO" id="GO:0005737">
    <property type="term" value="C:cytoplasm"/>
    <property type="evidence" value="ECO:0000318"/>
    <property type="project" value="GO_Central"/>
</dbReference>
<dbReference type="InterPro" id="IPR036940">
    <property type="entry name" value="PI3/4_kinase_cat_sf"/>
</dbReference>
<dbReference type="InParanoid" id="A2E6E9"/>
<dbReference type="InterPro" id="IPR014009">
    <property type="entry name" value="PIK_FAT"/>
</dbReference>
<protein>
    <recommendedName>
        <fullName evidence="1">non-specific serine/threonine protein kinase</fullName>
        <ecNumber evidence="1">2.7.11.1</ecNumber>
    </recommendedName>
</protein>
<dbReference type="SMART" id="SM00146">
    <property type="entry name" value="PI3Kc"/>
    <property type="match status" value="1"/>
</dbReference>
<evidence type="ECO:0000259" key="7">
    <source>
        <dbReference type="PROSITE" id="PS51189"/>
    </source>
</evidence>
<dbReference type="eggNOG" id="KOG0891">
    <property type="taxonomic scope" value="Eukaryota"/>
</dbReference>
<dbReference type="InterPro" id="IPR000403">
    <property type="entry name" value="PI3/4_kinase_cat_dom"/>
</dbReference>
<dbReference type="OrthoDB" id="381190at2759"/>
<keyword evidence="5" id="KW-0067">ATP-binding</keyword>
<dbReference type="InterPro" id="IPR050517">
    <property type="entry name" value="DDR_Repair_Kinase"/>
</dbReference>
<dbReference type="PROSITE" id="PS00916">
    <property type="entry name" value="PI3_4_KINASE_2"/>
    <property type="match status" value="1"/>
</dbReference>
<dbReference type="InterPro" id="IPR003151">
    <property type="entry name" value="PIK-rel_kinase_FAT"/>
</dbReference>
<dbReference type="PROSITE" id="PS51190">
    <property type="entry name" value="FATC"/>
    <property type="match status" value="1"/>
</dbReference>
<dbReference type="EMBL" id="DS113313">
    <property type="protein sequence ID" value="EAY11762.1"/>
    <property type="molecule type" value="Genomic_DNA"/>
</dbReference>
<dbReference type="SMR" id="A2E6E9"/>
<evidence type="ECO:0000256" key="5">
    <source>
        <dbReference type="ARBA" id="ARBA00022840"/>
    </source>
</evidence>
<keyword evidence="4 9" id="KW-0418">Kinase</keyword>
<dbReference type="VEuPathDB" id="TrichDB:TVAGG3_0040020"/>
<organism evidence="9 10">
    <name type="scientific">Trichomonas vaginalis (strain ATCC PRA-98 / G3)</name>
    <dbReference type="NCBI Taxonomy" id="412133"/>
    <lineage>
        <taxon>Eukaryota</taxon>
        <taxon>Metamonada</taxon>
        <taxon>Parabasalia</taxon>
        <taxon>Trichomonadida</taxon>
        <taxon>Trichomonadidae</taxon>
        <taxon>Trichomonas</taxon>
    </lineage>
</organism>
<dbReference type="FunFam" id="1.10.1070.11:FF:000029">
    <property type="entry name" value="Serine/threonine-protein kinase TOR"/>
    <property type="match status" value="1"/>
</dbReference>
<dbReference type="InterPro" id="IPR026683">
    <property type="entry name" value="TOR_cat"/>
</dbReference>
<dbReference type="Gene3D" id="1.10.1070.11">
    <property type="entry name" value="Phosphatidylinositol 3-/4-kinase, catalytic domain"/>
    <property type="match status" value="1"/>
</dbReference>
<feature type="domain" description="FATC" evidence="8">
    <location>
        <begin position="2163"/>
        <end position="2195"/>
    </location>
</feature>
<dbReference type="GO" id="GO:0038201">
    <property type="term" value="C:TOR complex"/>
    <property type="evidence" value="ECO:0000318"/>
    <property type="project" value="GO_Central"/>
</dbReference>
<feature type="domain" description="FAT" evidence="7">
    <location>
        <begin position="1157"/>
        <end position="1685"/>
    </location>
</feature>
<evidence type="ECO:0000313" key="10">
    <source>
        <dbReference type="Proteomes" id="UP000001542"/>
    </source>
</evidence>
<dbReference type="SUPFAM" id="SSF56112">
    <property type="entry name" value="Protein kinase-like (PK-like)"/>
    <property type="match status" value="1"/>
</dbReference>
<dbReference type="VEuPathDB" id="TrichDB:TVAG_106570"/>
<gene>
    <name evidence="9" type="ORF">TVAG_106570</name>
</gene>
<dbReference type="Gene3D" id="3.30.1010.10">
    <property type="entry name" value="Phosphatidylinositol 3-kinase Catalytic Subunit, Chain A, domain 4"/>
    <property type="match status" value="1"/>
</dbReference>
<reference evidence="9" key="2">
    <citation type="journal article" date="2007" name="Science">
        <title>Draft genome sequence of the sexually transmitted pathogen Trichomonas vaginalis.</title>
        <authorList>
            <person name="Carlton J.M."/>
            <person name="Hirt R.P."/>
            <person name="Silva J.C."/>
            <person name="Delcher A.L."/>
            <person name="Schatz M."/>
            <person name="Zhao Q."/>
            <person name="Wortman J.R."/>
            <person name="Bidwell S.L."/>
            <person name="Alsmark U.C.M."/>
            <person name="Besteiro S."/>
            <person name="Sicheritz-Ponten T."/>
            <person name="Noel C.J."/>
            <person name="Dacks J.B."/>
            <person name="Foster P.G."/>
            <person name="Simillion C."/>
            <person name="Van de Peer Y."/>
            <person name="Miranda-Saavedra D."/>
            <person name="Barton G.J."/>
            <person name="Westrop G.D."/>
            <person name="Mueller S."/>
            <person name="Dessi D."/>
            <person name="Fiori P.L."/>
            <person name="Ren Q."/>
            <person name="Paulsen I."/>
            <person name="Zhang H."/>
            <person name="Bastida-Corcuera F.D."/>
            <person name="Simoes-Barbosa A."/>
            <person name="Brown M.T."/>
            <person name="Hayes R.D."/>
            <person name="Mukherjee M."/>
            <person name="Okumura C.Y."/>
            <person name="Schneider R."/>
            <person name="Smith A.J."/>
            <person name="Vanacova S."/>
            <person name="Villalvazo M."/>
            <person name="Haas B.J."/>
            <person name="Pertea M."/>
            <person name="Feldblyum T.V."/>
            <person name="Utterback T.R."/>
            <person name="Shu C.L."/>
            <person name="Osoegawa K."/>
            <person name="de Jong P.J."/>
            <person name="Hrdy I."/>
            <person name="Horvathova L."/>
            <person name="Zubacova Z."/>
            <person name="Dolezal P."/>
            <person name="Malik S.B."/>
            <person name="Logsdon J.M. Jr."/>
            <person name="Henze K."/>
            <person name="Gupta A."/>
            <person name="Wang C.C."/>
            <person name="Dunne R.L."/>
            <person name="Upcroft J.A."/>
            <person name="Upcroft P."/>
            <person name="White O."/>
            <person name="Salzberg S.L."/>
            <person name="Tang P."/>
            <person name="Chiu C.-H."/>
            <person name="Lee Y.-S."/>
            <person name="Embley T.M."/>
            <person name="Coombs G.H."/>
            <person name="Mottram J.C."/>
            <person name="Tachezy J."/>
            <person name="Fraser-Liggett C.M."/>
            <person name="Johnson P.J."/>
        </authorList>
    </citation>
    <scope>NUCLEOTIDE SEQUENCE [LARGE SCALE GENOMIC DNA]</scope>
    <source>
        <strain evidence="9">G3</strain>
    </source>
</reference>
<evidence type="ECO:0000256" key="1">
    <source>
        <dbReference type="ARBA" id="ARBA00012513"/>
    </source>
</evidence>
<keyword evidence="2" id="KW-0808">Transferase</keyword>
<accession>A2E6E9</accession>
<dbReference type="PROSITE" id="PS50290">
    <property type="entry name" value="PI3_4_KINASE_3"/>
    <property type="match status" value="1"/>
</dbReference>
<dbReference type="Gene3D" id="1.25.10.10">
    <property type="entry name" value="Leucine-rich Repeat Variant"/>
    <property type="match status" value="1"/>
</dbReference>
<dbReference type="Proteomes" id="UP000001542">
    <property type="component" value="Unassembled WGS sequence"/>
</dbReference>
<dbReference type="InterPro" id="IPR003152">
    <property type="entry name" value="FATC_dom"/>
</dbReference>
<dbReference type="InterPro" id="IPR011009">
    <property type="entry name" value="Kinase-like_dom_sf"/>
</dbReference>
<dbReference type="GO" id="GO:0004674">
    <property type="term" value="F:protein serine/threonine kinase activity"/>
    <property type="evidence" value="ECO:0000318"/>
    <property type="project" value="GO_Central"/>
</dbReference>
<evidence type="ECO:0000256" key="4">
    <source>
        <dbReference type="ARBA" id="ARBA00022777"/>
    </source>
</evidence>
<feature type="domain" description="PI3K/PI4K catalytic" evidence="6">
    <location>
        <begin position="1855"/>
        <end position="2171"/>
    </location>
</feature>
<dbReference type="GO" id="GO:0005524">
    <property type="term" value="F:ATP binding"/>
    <property type="evidence" value="ECO:0007669"/>
    <property type="project" value="UniProtKB-KW"/>
</dbReference>
<dbReference type="InterPro" id="IPR011989">
    <property type="entry name" value="ARM-like"/>
</dbReference>
<dbReference type="PANTHER" id="PTHR11139:SF9">
    <property type="entry name" value="SERINE_THREONINE-PROTEIN KINASE MTOR"/>
    <property type="match status" value="1"/>
</dbReference>